<accession>A0A517MXZ4</accession>
<evidence type="ECO:0000256" key="3">
    <source>
        <dbReference type="ARBA" id="ARBA00022777"/>
    </source>
</evidence>
<dbReference type="SMART" id="SM00028">
    <property type="entry name" value="TPR"/>
    <property type="match status" value="3"/>
</dbReference>
<protein>
    <submittedName>
        <fullName evidence="10">Serine/threonine-protein kinase PknD</fullName>
        <ecNumber evidence="10">2.7.11.1</ecNumber>
    </submittedName>
</protein>
<evidence type="ECO:0000256" key="7">
    <source>
        <dbReference type="SAM" id="MobiDB-lite"/>
    </source>
</evidence>
<sequence>MADPNPNEAKAANDVHATVATPKAQASSEDVRYAVLRPHAAGGLGQVSVARDGELNREVALKELLDRHADDPNSRSRFLQEAEITGGLEHPGVVPIYGLGQYADGRPYYAMRFIRGDSLRQWIERFHQQSDKTWTQATDQLQLRRLLARIIDVCDAIEYAHSRGVLHRDIKPSNIMLGQYGETLVVDWGLAKAMGKAGADLAADILVGPTLAEAVLQPQSGSGSAPTQMGSAIGTPAFMSPEQAAGRLDELGPASDIFSLGGTLYMLLTGQPPQEGKDVGEVLMRVQRGLFPKPRTLISAIPRGLEAICLKAMQLKPEDRYSSARQLGEDVEAWLADEPLLAMPESFLSRSRRWVKKHRTIVTSSVAALVVALGVSAGGLWMLTEANQRERAAKEDAIVAERHAVEAKEEVDRQSQRAEELLALTKRSLDQYEELSQAEELKSFAMRGFRSDLLESTVEYYATLSQMSGETESERADRANAYSRLAETYYEMGRVDEANEAYRSASTRYAQLQEEFPQELNYEFLEACALVDRADMLVFSHRPREANEPLQQGLEKLRKAVTQAPEVIDYHWALIYALASDAERLRTQGSLAEASARLAEATGMMRELRQQKPLQPDMTEEEDLDTRYLLGRILLQHASLESNGLWKFETSLAKYEEAGEILQEIYDEDPEYTDAGYLLATIKEQTSIAYQRHGLGNKALQLAEEGRELVEAIDEVYPDVPDYYRLYADLLNQVGDLKIGVDYEADRKYGIESVERGIEIAETLIQEMQSQAVDRMRLGVLKKTLAELHAELGNQEEADRYFAESLTALPDQEESRGESIDLQFSLGETLYAAAAAYTERKKAADAIRLLDVAEETFEKLLEAAPGLGSAHHELALVFIARADCYFQEARFAEGIMQLDRVASQTEEVSKLPESEAIVLGYKLIATLARTSKLYALSNLEKISGQLVLKRRYDFLLDQMVQFVEYRQRDSDQFTAAKLLARAINGISKDEQLTEEKQKALVEAFASKAVIWLADLKNNGYIRRKSGMLKIFSNAPTLKTLREDEDFETLRGREDFQALLK</sequence>
<organism evidence="10 11">
    <name type="scientific">Adhaeretor mobilis</name>
    <dbReference type="NCBI Taxonomy" id="1930276"/>
    <lineage>
        <taxon>Bacteria</taxon>
        <taxon>Pseudomonadati</taxon>
        <taxon>Planctomycetota</taxon>
        <taxon>Planctomycetia</taxon>
        <taxon>Pirellulales</taxon>
        <taxon>Lacipirellulaceae</taxon>
        <taxon>Adhaeretor</taxon>
    </lineage>
</organism>
<reference evidence="10 11" key="1">
    <citation type="submission" date="2019-02" db="EMBL/GenBank/DDBJ databases">
        <title>Deep-cultivation of Planctomycetes and their phenomic and genomic characterization uncovers novel biology.</title>
        <authorList>
            <person name="Wiegand S."/>
            <person name="Jogler M."/>
            <person name="Boedeker C."/>
            <person name="Pinto D."/>
            <person name="Vollmers J."/>
            <person name="Rivas-Marin E."/>
            <person name="Kohn T."/>
            <person name="Peeters S.H."/>
            <person name="Heuer A."/>
            <person name="Rast P."/>
            <person name="Oberbeckmann S."/>
            <person name="Bunk B."/>
            <person name="Jeske O."/>
            <person name="Meyerdierks A."/>
            <person name="Storesund J.E."/>
            <person name="Kallscheuer N."/>
            <person name="Luecker S."/>
            <person name="Lage O.M."/>
            <person name="Pohl T."/>
            <person name="Merkel B.J."/>
            <person name="Hornburger P."/>
            <person name="Mueller R.-W."/>
            <person name="Bruemmer F."/>
            <person name="Labrenz M."/>
            <person name="Spormann A.M."/>
            <person name="Op den Camp H."/>
            <person name="Overmann J."/>
            <person name="Amann R."/>
            <person name="Jetten M.S.M."/>
            <person name="Mascher T."/>
            <person name="Medema M.H."/>
            <person name="Devos D.P."/>
            <person name="Kaster A.-K."/>
            <person name="Ovreas L."/>
            <person name="Rohde M."/>
            <person name="Galperin M.Y."/>
            <person name="Jogler C."/>
        </authorList>
    </citation>
    <scope>NUCLEOTIDE SEQUENCE [LARGE SCALE GENOMIC DNA]</scope>
    <source>
        <strain evidence="10 11">HG15A2</strain>
    </source>
</reference>
<keyword evidence="2" id="KW-0547">Nucleotide-binding</keyword>
<dbReference type="Gene3D" id="1.25.40.10">
    <property type="entry name" value="Tetratricopeptide repeat domain"/>
    <property type="match status" value="1"/>
</dbReference>
<evidence type="ECO:0000313" key="10">
    <source>
        <dbReference type="EMBL" id="QDS99707.1"/>
    </source>
</evidence>
<evidence type="ECO:0000256" key="8">
    <source>
        <dbReference type="SAM" id="Phobius"/>
    </source>
</evidence>
<dbReference type="Proteomes" id="UP000319852">
    <property type="component" value="Chromosome"/>
</dbReference>
<dbReference type="Pfam" id="PF00069">
    <property type="entry name" value="Pkinase"/>
    <property type="match status" value="1"/>
</dbReference>
<dbReference type="InterPro" id="IPR000719">
    <property type="entry name" value="Prot_kinase_dom"/>
</dbReference>
<dbReference type="PANTHER" id="PTHR43289">
    <property type="entry name" value="MITOGEN-ACTIVATED PROTEIN KINASE KINASE KINASE 20-RELATED"/>
    <property type="match status" value="1"/>
</dbReference>
<keyword evidence="6" id="KW-0175">Coiled coil</keyword>
<dbReference type="EMBL" id="CP036263">
    <property type="protein sequence ID" value="QDS99707.1"/>
    <property type="molecule type" value="Genomic_DNA"/>
</dbReference>
<dbReference type="InterPro" id="IPR011009">
    <property type="entry name" value="Kinase-like_dom_sf"/>
</dbReference>
<dbReference type="SUPFAM" id="SSF48452">
    <property type="entry name" value="TPR-like"/>
    <property type="match status" value="1"/>
</dbReference>
<dbReference type="InterPro" id="IPR019734">
    <property type="entry name" value="TPR_rpt"/>
</dbReference>
<dbReference type="CDD" id="cd14014">
    <property type="entry name" value="STKc_PknB_like"/>
    <property type="match status" value="1"/>
</dbReference>
<keyword evidence="8" id="KW-0472">Membrane</keyword>
<feature type="transmembrane region" description="Helical" evidence="8">
    <location>
        <begin position="360"/>
        <end position="383"/>
    </location>
</feature>
<dbReference type="InterPro" id="IPR011990">
    <property type="entry name" value="TPR-like_helical_dom_sf"/>
</dbReference>
<keyword evidence="8" id="KW-0812">Transmembrane</keyword>
<feature type="coiled-coil region" evidence="6">
    <location>
        <begin position="404"/>
        <end position="435"/>
    </location>
</feature>
<dbReference type="OrthoDB" id="6111975at2"/>
<dbReference type="PROSITE" id="PS50005">
    <property type="entry name" value="TPR"/>
    <property type="match status" value="1"/>
</dbReference>
<evidence type="ECO:0000256" key="1">
    <source>
        <dbReference type="ARBA" id="ARBA00022679"/>
    </source>
</evidence>
<evidence type="ECO:0000256" key="4">
    <source>
        <dbReference type="ARBA" id="ARBA00022840"/>
    </source>
</evidence>
<dbReference type="GO" id="GO:0005524">
    <property type="term" value="F:ATP binding"/>
    <property type="evidence" value="ECO:0007669"/>
    <property type="project" value="UniProtKB-KW"/>
</dbReference>
<dbReference type="EC" id="2.7.11.1" evidence="10"/>
<evidence type="ECO:0000256" key="5">
    <source>
        <dbReference type="PROSITE-ProRule" id="PRU00339"/>
    </source>
</evidence>
<name>A0A517MXZ4_9BACT</name>
<dbReference type="RefSeq" id="WP_145060882.1">
    <property type="nucleotide sequence ID" value="NZ_CP036263.1"/>
</dbReference>
<keyword evidence="3 10" id="KW-0418">Kinase</keyword>
<evidence type="ECO:0000259" key="9">
    <source>
        <dbReference type="PROSITE" id="PS50011"/>
    </source>
</evidence>
<dbReference type="SMART" id="SM00220">
    <property type="entry name" value="S_TKc"/>
    <property type="match status" value="1"/>
</dbReference>
<feature type="repeat" description="TPR" evidence="5">
    <location>
        <begin position="479"/>
        <end position="512"/>
    </location>
</feature>
<gene>
    <name evidence="10" type="primary">pknD_4</name>
    <name evidence="10" type="ORF">HG15A2_30350</name>
</gene>
<dbReference type="Gene3D" id="3.30.200.20">
    <property type="entry name" value="Phosphorylase Kinase, domain 1"/>
    <property type="match status" value="1"/>
</dbReference>
<keyword evidence="5" id="KW-0802">TPR repeat</keyword>
<evidence type="ECO:0000313" key="11">
    <source>
        <dbReference type="Proteomes" id="UP000319852"/>
    </source>
</evidence>
<feature type="domain" description="Protein kinase" evidence="9">
    <location>
        <begin position="33"/>
        <end position="335"/>
    </location>
</feature>
<dbReference type="PROSITE" id="PS50011">
    <property type="entry name" value="PROTEIN_KINASE_DOM"/>
    <property type="match status" value="1"/>
</dbReference>
<keyword evidence="1 10" id="KW-0808">Transferase</keyword>
<dbReference type="InterPro" id="IPR008271">
    <property type="entry name" value="Ser/Thr_kinase_AS"/>
</dbReference>
<dbReference type="Gene3D" id="1.10.510.10">
    <property type="entry name" value="Transferase(Phosphotransferase) domain 1"/>
    <property type="match status" value="1"/>
</dbReference>
<proteinExistence type="predicted"/>
<dbReference type="SUPFAM" id="SSF56112">
    <property type="entry name" value="Protein kinase-like (PK-like)"/>
    <property type="match status" value="1"/>
</dbReference>
<dbReference type="KEGG" id="amob:HG15A2_30350"/>
<keyword evidence="8" id="KW-1133">Transmembrane helix</keyword>
<dbReference type="PROSITE" id="PS00108">
    <property type="entry name" value="PROTEIN_KINASE_ST"/>
    <property type="match status" value="1"/>
</dbReference>
<evidence type="ECO:0000256" key="6">
    <source>
        <dbReference type="SAM" id="Coils"/>
    </source>
</evidence>
<dbReference type="GO" id="GO:0004674">
    <property type="term" value="F:protein serine/threonine kinase activity"/>
    <property type="evidence" value="ECO:0007669"/>
    <property type="project" value="UniProtKB-EC"/>
</dbReference>
<evidence type="ECO:0000256" key="2">
    <source>
        <dbReference type="ARBA" id="ARBA00022741"/>
    </source>
</evidence>
<keyword evidence="11" id="KW-1185">Reference proteome</keyword>
<dbReference type="PANTHER" id="PTHR43289:SF6">
    <property type="entry name" value="SERINE_THREONINE-PROTEIN KINASE NEKL-3"/>
    <property type="match status" value="1"/>
</dbReference>
<feature type="region of interest" description="Disordered" evidence="7">
    <location>
        <begin position="1"/>
        <end position="24"/>
    </location>
</feature>
<dbReference type="AlphaFoldDB" id="A0A517MXZ4"/>
<keyword evidence="4" id="KW-0067">ATP-binding</keyword>